<keyword evidence="2" id="KW-0472">Membrane</keyword>
<dbReference type="AlphaFoldDB" id="A0A6M4GU24"/>
<keyword evidence="5" id="KW-1185">Reference proteome</keyword>
<reference evidence="4 5" key="1">
    <citation type="submission" date="2020-04" db="EMBL/GenBank/DDBJ databases">
        <title>Usitatibacter rugosus gen. nov., sp. nov. and Usitatibacter palustris sp. nov., novel members of Usitatibacteraceae fam. nov. within the order Nitrosomonadales isolated from soil.</title>
        <authorList>
            <person name="Huber K.J."/>
            <person name="Neumann-Schaal M."/>
            <person name="Geppert A."/>
            <person name="Luckner M."/>
            <person name="Wanner G."/>
            <person name="Overmann J."/>
        </authorList>
    </citation>
    <scope>NUCLEOTIDE SEQUENCE [LARGE SCALE GENOMIC DNA]</scope>
    <source>
        <strain evidence="4 5">0125_3</strain>
    </source>
</reference>
<protein>
    <recommendedName>
        <fullName evidence="3">SPOR domain-containing protein</fullName>
    </recommendedName>
</protein>
<dbReference type="PANTHER" id="PTHR38687:SF1">
    <property type="entry name" value="CELL DIVISION PROTEIN DEDD"/>
    <property type="match status" value="1"/>
</dbReference>
<dbReference type="SUPFAM" id="SSF110997">
    <property type="entry name" value="Sporulation related repeat"/>
    <property type="match status" value="1"/>
</dbReference>
<dbReference type="InterPro" id="IPR052521">
    <property type="entry name" value="Cell_div_SPOR-domain"/>
</dbReference>
<feature type="transmembrane region" description="Helical" evidence="2">
    <location>
        <begin position="19"/>
        <end position="37"/>
    </location>
</feature>
<keyword evidence="2" id="KW-0812">Transmembrane</keyword>
<dbReference type="KEGG" id="uru:DSM104443_01586"/>
<sequence length="224" mass="23221">MATSTPDTSEIRRRGRQRLIGAITIVLLLVVFVPMLLDPEPRQDRKEPAAVAIPSKDNAPALPAPSVAPVKTGAQPDPATIPPRPQLADATKSSTPPKAPEGPKVVAPPAEPKADLSQVIAAKTAETAPAPVVAPVKTGAQPGPAKGPVLEGFAVQVGAFRDDEKLKQAREKLAAAKITHFTEHLAGSDLTRLRAGPYKTREAADKAAAAIKTAGLDGKVVPLP</sequence>
<evidence type="ECO:0000313" key="5">
    <source>
        <dbReference type="Proteomes" id="UP000501534"/>
    </source>
</evidence>
<dbReference type="PROSITE" id="PS51724">
    <property type="entry name" value="SPOR"/>
    <property type="match status" value="1"/>
</dbReference>
<dbReference type="InterPro" id="IPR036680">
    <property type="entry name" value="SPOR-like_sf"/>
</dbReference>
<evidence type="ECO:0000256" key="1">
    <source>
        <dbReference type="SAM" id="MobiDB-lite"/>
    </source>
</evidence>
<gene>
    <name evidence="4" type="ORF">DSM104443_01586</name>
</gene>
<dbReference type="RefSeq" id="WP_171091098.1">
    <property type="nucleotide sequence ID" value="NZ_CP053069.1"/>
</dbReference>
<dbReference type="PANTHER" id="PTHR38687">
    <property type="entry name" value="CELL DIVISION PROTEIN DEDD-RELATED"/>
    <property type="match status" value="1"/>
</dbReference>
<name>A0A6M4GU24_9PROT</name>
<dbReference type="GO" id="GO:0030428">
    <property type="term" value="C:cell septum"/>
    <property type="evidence" value="ECO:0007669"/>
    <property type="project" value="TreeGrafter"/>
</dbReference>
<dbReference type="Gene3D" id="3.30.70.1070">
    <property type="entry name" value="Sporulation related repeat"/>
    <property type="match status" value="1"/>
</dbReference>
<dbReference type="GO" id="GO:0032506">
    <property type="term" value="P:cytokinetic process"/>
    <property type="evidence" value="ECO:0007669"/>
    <property type="project" value="TreeGrafter"/>
</dbReference>
<dbReference type="EMBL" id="CP053069">
    <property type="protein sequence ID" value="QJR10522.1"/>
    <property type="molecule type" value="Genomic_DNA"/>
</dbReference>
<dbReference type="GO" id="GO:0032153">
    <property type="term" value="C:cell division site"/>
    <property type="evidence" value="ECO:0007669"/>
    <property type="project" value="TreeGrafter"/>
</dbReference>
<accession>A0A6M4GU24</accession>
<organism evidence="4 5">
    <name type="scientific">Usitatibacter rugosus</name>
    <dbReference type="NCBI Taxonomy" id="2732067"/>
    <lineage>
        <taxon>Bacteria</taxon>
        <taxon>Pseudomonadati</taxon>
        <taxon>Pseudomonadota</taxon>
        <taxon>Betaproteobacteria</taxon>
        <taxon>Nitrosomonadales</taxon>
        <taxon>Usitatibacteraceae</taxon>
        <taxon>Usitatibacter</taxon>
    </lineage>
</organism>
<dbReference type="Pfam" id="PF05036">
    <property type="entry name" value="SPOR"/>
    <property type="match status" value="1"/>
</dbReference>
<dbReference type="InterPro" id="IPR007730">
    <property type="entry name" value="SPOR-like_dom"/>
</dbReference>
<keyword evidence="2" id="KW-1133">Transmembrane helix</keyword>
<evidence type="ECO:0000256" key="2">
    <source>
        <dbReference type="SAM" id="Phobius"/>
    </source>
</evidence>
<evidence type="ECO:0000313" key="4">
    <source>
        <dbReference type="EMBL" id="QJR10522.1"/>
    </source>
</evidence>
<evidence type="ECO:0000259" key="3">
    <source>
        <dbReference type="PROSITE" id="PS51724"/>
    </source>
</evidence>
<feature type="compositionally biased region" description="Low complexity" evidence="1">
    <location>
        <begin position="59"/>
        <end position="70"/>
    </location>
</feature>
<proteinExistence type="predicted"/>
<feature type="domain" description="SPOR" evidence="3">
    <location>
        <begin position="147"/>
        <end position="224"/>
    </location>
</feature>
<feature type="region of interest" description="Disordered" evidence="1">
    <location>
        <begin position="40"/>
        <end position="112"/>
    </location>
</feature>
<dbReference type="Proteomes" id="UP000501534">
    <property type="component" value="Chromosome"/>
</dbReference>
<dbReference type="GO" id="GO:0042834">
    <property type="term" value="F:peptidoglycan binding"/>
    <property type="evidence" value="ECO:0007669"/>
    <property type="project" value="InterPro"/>
</dbReference>